<organism evidence="1 2">
    <name type="scientific">Endozoicomonas euniceicola</name>
    <dbReference type="NCBI Taxonomy" id="1234143"/>
    <lineage>
        <taxon>Bacteria</taxon>
        <taxon>Pseudomonadati</taxon>
        <taxon>Pseudomonadota</taxon>
        <taxon>Gammaproteobacteria</taxon>
        <taxon>Oceanospirillales</taxon>
        <taxon>Endozoicomonadaceae</taxon>
        <taxon>Endozoicomonas</taxon>
    </lineage>
</organism>
<gene>
    <name evidence="1" type="ORF">NX720_11650</name>
</gene>
<evidence type="ECO:0008006" key="3">
    <source>
        <dbReference type="Google" id="ProtNLM"/>
    </source>
</evidence>
<sequence length="44" mass="4965">MHKSSIMGLEEFKQLSDMLAANRMVEELAGVADKVYMRDLFGSD</sequence>
<evidence type="ECO:0000313" key="1">
    <source>
        <dbReference type="EMBL" id="UYM18518.1"/>
    </source>
</evidence>
<proteinExistence type="predicted"/>
<dbReference type="Proteomes" id="UP001163255">
    <property type="component" value="Chromosome"/>
</dbReference>
<dbReference type="Gene3D" id="3.40.50.720">
    <property type="entry name" value="NAD(P)-binding Rossmann-like Domain"/>
    <property type="match status" value="1"/>
</dbReference>
<evidence type="ECO:0000313" key="2">
    <source>
        <dbReference type="Proteomes" id="UP001163255"/>
    </source>
</evidence>
<dbReference type="EMBL" id="CP103300">
    <property type="protein sequence ID" value="UYM18518.1"/>
    <property type="molecule type" value="Genomic_DNA"/>
</dbReference>
<protein>
    <recommendedName>
        <fullName evidence="3">Transposase</fullName>
    </recommendedName>
</protein>
<dbReference type="RefSeq" id="WP_262601279.1">
    <property type="nucleotide sequence ID" value="NZ_CP103300.1"/>
</dbReference>
<reference evidence="1" key="1">
    <citation type="submission" date="2022-10" db="EMBL/GenBank/DDBJ databases">
        <title>Completed Genome Sequence of two octocoral isolated bacterium, Endozoicomonas euniceicola EF212T and Endozoicomonas gorgoniicola PS125T.</title>
        <authorList>
            <person name="Chiou Y.-J."/>
            <person name="Chen Y.-H."/>
        </authorList>
    </citation>
    <scope>NUCLEOTIDE SEQUENCE</scope>
    <source>
        <strain evidence="1">EF212</strain>
    </source>
</reference>
<name>A0ABY6H0E1_9GAMM</name>
<accession>A0ABY6H0E1</accession>
<keyword evidence="2" id="KW-1185">Reference proteome</keyword>